<keyword evidence="10" id="KW-0479">Metal-binding</keyword>
<gene>
    <name evidence="10 11" type="primary">crcB</name>
    <name evidence="10" type="synonym">fluC</name>
    <name evidence="11" type="ORF">K0T92_05660</name>
</gene>
<reference evidence="11 12" key="1">
    <citation type="submission" date="2021-07" db="EMBL/GenBank/DDBJ databases">
        <title>Paenibacillus radiodurans sp. nov., isolated from the southeastern edge of Tengger Desert.</title>
        <authorList>
            <person name="Zhang G."/>
        </authorList>
    </citation>
    <scope>NUCLEOTIDE SEQUENCE [LARGE SCALE GENOMIC DNA]</scope>
    <source>
        <strain evidence="11 12">DT7-4</strain>
    </source>
</reference>
<keyword evidence="10" id="KW-0813">Transport</keyword>
<keyword evidence="12" id="KW-1185">Reference proteome</keyword>
<evidence type="ECO:0000256" key="3">
    <source>
        <dbReference type="ARBA" id="ARBA00022692"/>
    </source>
</evidence>
<feature type="transmembrane region" description="Helical" evidence="10">
    <location>
        <begin position="33"/>
        <end position="55"/>
    </location>
</feature>
<evidence type="ECO:0000256" key="5">
    <source>
        <dbReference type="ARBA" id="ARBA00023136"/>
    </source>
</evidence>
<accession>A0ABS7D2Z7</accession>
<evidence type="ECO:0000313" key="11">
    <source>
        <dbReference type="EMBL" id="MBW7474223.1"/>
    </source>
</evidence>
<comment type="caution">
    <text evidence="11">The sequence shown here is derived from an EMBL/GenBank/DDBJ whole genome shotgun (WGS) entry which is preliminary data.</text>
</comment>
<protein>
    <recommendedName>
        <fullName evidence="10">Fluoride-specific ion channel FluC</fullName>
    </recommendedName>
</protein>
<keyword evidence="3 10" id="KW-0812">Transmembrane</keyword>
<feature type="transmembrane region" description="Helical" evidence="10">
    <location>
        <begin position="96"/>
        <end position="120"/>
    </location>
</feature>
<feature type="binding site" evidence="10">
    <location>
        <position position="74"/>
    </location>
    <ligand>
        <name>Na(+)</name>
        <dbReference type="ChEBI" id="CHEBI:29101"/>
        <note>structural</note>
    </ligand>
</feature>
<dbReference type="InterPro" id="IPR003691">
    <property type="entry name" value="FluC"/>
</dbReference>
<evidence type="ECO:0000256" key="10">
    <source>
        <dbReference type="HAMAP-Rule" id="MF_00454"/>
    </source>
</evidence>
<evidence type="ECO:0000256" key="2">
    <source>
        <dbReference type="ARBA" id="ARBA00022475"/>
    </source>
</evidence>
<dbReference type="NCBIfam" id="TIGR00494">
    <property type="entry name" value="crcB"/>
    <property type="match status" value="1"/>
</dbReference>
<feature type="binding site" evidence="10">
    <location>
        <position position="77"/>
    </location>
    <ligand>
        <name>Na(+)</name>
        <dbReference type="ChEBI" id="CHEBI:29101"/>
        <note>structural</note>
    </ligand>
</feature>
<dbReference type="HAMAP" id="MF_00454">
    <property type="entry name" value="FluC"/>
    <property type="match status" value="1"/>
</dbReference>
<comment type="subcellular location">
    <subcellularLocation>
        <location evidence="1 10">Cell membrane</location>
        <topology evidence="1 10">Multi-pass membrane protein</topology>
    </subcellularLocation>
</comment>
<keyword evidence="10" id="KW-0915">Sodium</keyword>
<comment type="similarity">
    <text evidence="7 10">Belongs to the fluoride channel Fluc/FEX (TC 1.A.43) family.</text>
</comment>
<evidence type="ECO:0000256" key="7">
    <source>
        <dbReference type="ARBA" id="ARBA00035120"/>
    </source>
</evidence>
<keyword evidence="4 10" id="KW-1133">Transmembrane helix</keyword>
<keyword evidence="5 10" id="KW-0472">Membrane</keyword>
<keyword evidence="2 10" id="KW-1003">Cell membrane</keyword>
<sequence>MKVWAAVVIFGALGAISRYGISVWMPQSGSDGWPWATFVINVLGSLALGIILALAARYKLGAVWREGIGTGFLGAFTTFSAYSVETVRLVQAGNASFAVAYAASSIILGVGAALAGTVAASGTRSGQG</sequence>
<comment type="catalytic activity">
    <reaction evidence="8">
        <text>fluoride(in) = fluoride(out)</text>
        <dbReference type="Rhea" id="RHEA:76159"/>
        <dbReference type="ChEBI" id="CHEBI:17051"/>
    </reaction>
    <physiologicalReaction direction="left-to-right" evidence="8">
        <dbReference type="Rhea" id="RHEA:76160"/>
    </physiologicalReaction>
</comment>
<organism evidence="11 12">
    <name type="scientific">Paenibacillus oenotherae</name>
    <dbReference type="NCBI Taxonomy" id="1435645"/>
    <lineage>
        <taxon>Bacteria</taxon>
        <taxon>Bacillati</taxon>
        <taxon>Bacillota</taxon>
        <taxon>Bacilli</taxon>
        <taxon>Bacillales</taxon>
        <taxon>Paenibacillaceae</taxon>
        <taxon>Paenibacillus</taxon>
    </lineage>
</organism>
<keyword evidence="6 10" id="KW-0407">Ion channel</keyword>
<dbReference type="Proteomes" id="UP000812277">
    <property type="component" value="Unassembled WGS sequence"/>
</dbReference>
<evidence type="ECO:0000256" key="6">
    <source>
        <dbReference type="ARBA" id="ARBA00023303"/>
    </source>
</evidence>
<dbReference type="PANTHER" id="PTHR28259:SF1">
    <property type="entry name" value="FLUORIDE EXPORT PROTEIN 1-RELATED"/>
    <property type="match status" value="1"/>
</dbReference>
<evidence type="ECO:0000256" key="8">
    <source>
        <dbReference type="ARBA" id="ARBA00035585"/>
    </source>
</evidence>
<dbReference type="RefSeq" id="WP_219871454.1">
    <property type="nucleotide sequence ID" value="NZ_JAHZIJ010000002.1"/>
</dbReference>
<comment type="activity regulation">
    <text evidence="10">Na(+) is not transported, but it plays an essential structural role and its presence is essential for fluoride channel function.</text>
</comment>
<evidence type="ECO:0000313" key="12">
    <source>
        <dbReference type="Proteomes" id="UP000812277"/>
    </source>
</evidence>
<comment type="function">
    <text evidence="9 10">Fluoride-specific ion channel. Important for reducing fluoride concentration in the cell, thus reducing its toxicity.</text>
</comment>
<dbReference type="Pfam" id="PF02537">
    <property type="entry name" value="CRCB"/>
    <property type="match status" value="1"/>
</dbReference>
<evidence type="ECO:0000256" key="4">
    <source>
        <dbReference type="ARBA" id="ARBA00022989"/>
    </source>
</evidence>
<feature type="transmembrane region" description="Helical" evidence="10">
    <location>
        <begin position="67"/>
        <end position="84"/>
    </location>
</feature>
<dbReference type="PANTHER" id="PTHR28259">
    <property type="entry name" value="FLUORIDE EXPORT PROTEIN 1-RELATED"/>
    <property type="match status" value="1"/>
</dbReference>
<name>A0ABS7D2Z7_9BACL</name>
<dbReference type="EMBL" id="JAHZIJ010000002">
    <property type="protein sequence ID" value="MBW7474223.1"/>
    <property type="molecule type" value="Genomic_DNA"/>
</dbReference>
<evidence type="ECO:0000256" key="9">
    <source>
        <dbReference type="ARBA" id="ARBA00049940"/>
    </source>
</evidence>
<evidence type="ECO:0000256" key="1">
    <source>
        <dbReference type="ARBA" id="ARBA00004651"/>
    </source>
</evidence>
<keyword evidence="10" id="KW-0406">Ion transport</keyword>
<proteinExistence type="inferred from homology"/>